<dbReference type="AlphaFoldDB" id="A0A233VWM9"/>
<reference evidence="2" key="1">
    <citation type="submission" date="2017-04" db="EMBL/GenBank/DDBJ databases">
        <title>Finegoldia magna isolated from orthopedic joint implant-associated infections.</title>
        <authorList>
            <person name="Bjorklund S."/>
            <person name="Bruggemann H."/>
            <person name="Jensen A."/>
            <person name="Hellmark B."/>
            <person name="Soderquist B."/>
        </authorList>
    </citation>
    <scope>NUCLEOTIDE SEQUENCE [LARGE SCALE GENOMIC DNA]</scope>
    <source>
        <strain evidence="2">08T492</strain>
    </source>
</reference>
<name>A0A233VWM9_FINMA</name>
<accession>A0A233VWM9</accession>
<gene>
    <name evidence="1" type="ORF">B9N56_08810</name>
</gene>
<dbReference type="EMBL" id="NDYI01000024">
    <property type="protein sequence ID" value="OXZ36744.1"/>
    <property type="molecule type" value="Genomic_DNA"/>
</dbReference>
<dbReference type="Proteomes" id="UP000215361">
    <property type="component" value="Unassembled WGS sequence"/>
</dbReference>
<sequence>MPIKTLLQLYLSVWLLSSFFVDKYQLFGKKILINSYQKYLMYYPKNDIINISKIFDMRR</sequence>
<protein>
    <submittedName>
        <fullName evidence="1">Uncharacterized protein</fullName>
    </submittedName>
</protein>
<organism evidence="1 2">
    <name type="scientific">Finegoldia magna</name>
    <name type="common">Peptostreptococcus magnus</name>
    <dbReference type="NCBI Taxonomy" id="1260"/>
    <lineage>
        <taxon>Bacteria</taxon>
        <taxon>Bacillati</taxon>
        <taxon>Bacillota</taxon>
        <taxon>Tissierellia</taxon>
        <taxon>Tissierellales</taxon>
        <taxon>Peptoniphilaceae</taxon>
        <taxon>Finegoldia</taxon>
    </lineage>
</organism>
<evidence type="ECO:0000313" key="2">
    <source>
        <dbReference type="Proteomes" id="UP000215361"/>
    </source>
</evidence>
<comment type="caution">
    <text evidence="1">The sequence shown here is derived from an EMBL/GenBank/DDBJ whole genome shotgun (WGS) entry which is preliminary data.</text>
</comment>
<evidence type="ECO:0000313" key="1">
    <source>
        <dbReference type="EMBL" id="OXZ36744.1"/>
    </source>
</evidence>
<proteinExistence type="predicted"/>